<dbReference type="Proteomes" id="UP001148786">
    <property type="component" value="Unassembled WGS sequence"/>
</dbReference>
<keyword evidence="3" id="KW-1185">Reference proteome</keyword>
<dbReference type="EMBL" id="JANKHO010002171">
    <property type="protein sequence ID" value="KAJ3494137.1"/>
    <property type="molecule type" value="Genomic_DNA"/>
</dbReference>
<feature type="compositionally biased region" description="Low complexity" evidence="1">
    <location>
        <begin position="426"/>
        <end position="445"/>
    </location>
</feature>
<name>A0A9W8MQH7_9AGAR</name>
<dbReference type="AlphaFoldDB" id="A0A9W8MQH7"/>
<comment type="caution">
    <text evidence="2">The sequence shown here is derived from an EMBL/GenBank/DDBJ whole genome shotgun (WGS) entry which is preliminary data.</text>
</comment>
<gene>
    <name evidence="2" type="ORF">NLJ89_g10871</name>
</gene>
<feature type="region of interest" description="Disordered" evidence="1">
    <location>
        <begin position="605"/>
        <end position="655"/>
    </location>
</feature>
<feature type="compositionally biased region" description="Polar residues" evidence="1">
    <location>
        <begin position="395"/>
        <end position="406"/>
    </location>
</feature>
<organism evidence="2 3">
    <name type="scientific">Agrocybe chaxingu</name>
    <dbReference type="NCBI Taxonomy" id="84603"/>
    <lineage>
        <taxon>Eukaryota</taxon>
        <taxon>Fungi</taxon>
        <taxon>Dikarya</taxon>
        <taxon>Basidiomycota</taxon>
        <taxon>Agaricomycotina</taxon>
        <taxon>Agaricomycetes</taxon>
        <taxon>Agaricomycetidae</taxon>
        <taxon>Agaricales</taxon>
        <taxon>Agaricineae</taxon>
        <taxon>Strophariaceae</taxon>
        <taxon>Agrocybe</taxon>
    </lineage>
</organism>
<sequence length="825" mass="91846">MDAEKRVDEWWMGKVKVHTTRSVHPHKPLPIFIVRNTMVNPGAFKGMRKQFLLSEKHTYALGVEGGYAADALANIQRRYFKRFPIDMPHNVEPTADFLAKVRDHEPEKEYELPDEDKLSAEDYTAAVLKLRERQKLIKFRKAQIKRWMAYQYTKDHDLDPKDSGKHNPYRLLLQKLTGSGMQRPRHRSACNIWRKTHREKIEHEARRILKDKGLNSKHLITARDQVAQSMFNALPKEERDQWEVQAKEDFEDRMAKWKADTEGPLSKDPADRQRCIQGIVRFMQPILDLLCEGTGFCATLMCGGPEPADGGRLNIISVHSGVTSGDIKMNFGRAERAMYKKFFVPTYGKFLQNVYTPEECRARQLPADEGFDTLAAIAEEEKINVDSVDFPDDSIPSSNHSGSSVEDTPPAAAASSYSSPAPPTQSQPTTIDSSSIPTTSNTTIPRLQPRDRPTTPPAPSPPVSPVMSPRSLPQATAAIGADNMASDRPRREPLLQQAVAVTDPLVSATPVSTAEEADTPMDVEESHVEAGNHIEDGGHVVEEGNHVIEEGNHVVGEGDHIVEEGTHVEGVNAARDVPNSNIEPGTAPSTSDVSPIVGEATAATVDAASSGNEAGSSSNARGKRGRETSSASPEPAPKCPRRDRSVSSTRTAVEPDLVIAPPDAPSWLESAIAMLQKEDLGDKWRDLLEDWTTFEQREEYKTIRILSSTHRPPCIQDWIRRARSATYRPDIPDVKQYGKDVERWWATLQPAWRRGRDGKIISDSFDGDWTALRRPGINGLYSVWAALFYWGINTEGNATARARWLRAVQDCHAVLLKLISLPDTA</sequence>
<evidence type="ECO:0000256" key="1">
    <source>
        <dbReference type="SAM" id="MobiDB-lite"/>
    </source>
</evidence>
<feature type="compositionally biased region" description="Pro residues" evidence="1">
    <location>
        <begin position="454"/>
        <end position="464"/>
    </location>
</feature>
<feature type="compositionally biased region" description="Low complexity" evidence="1">
    <location>
        <begin position="408"/>
        <end position="419"/>
    </location>
</feature>
<evidence type="ECO:0000313" key="2">
    <source>
        <dbReference type="EMBL" id="KAJ3494137.1"/>
    </source>
</evidence>
<feature type="compositionally biased region" description="Low complexity" evidence="1">
    <location>
        <begin position="607"/>
        <end position="620"/>
    </location>
</feature>
<accession>A0A9W8MQH7</accession>
<evidence type="ECO:0000313" key="3">
    <source>
        <dbReference type="Proteomes" id="UP001148786"/>
    </source>
</evidence>
<feature type="region of interest" description="Disordered" evidence="1">
    <location>
        <begin position="387"/>
        <end position="470"/>
    </location>
</feature>
<reference evidence="2" key="1">
    <citation type="submission" date="2022-07" db="EMBL/GenBank/DDBJ databases">
        <title>Genome Sequence of Agrocybe chaxingu.</title>
        <authorList>
            <person name="Buettner E."/>
        </authorList>
    </citation>
    <scope>NUCLEOTIDE SEQUENCE</scope>
    <source>
        <strain evidence="2">MP-N11</strain>
    </source>
</reference>
<proteinExistence type="predicted"/>
<dbReference type="OrthoDB" id="3033067at2759"/>
<protein>
    <submittedName>
        <fullName evidence="2">Uncharacterized protein</fullName>
    </submittedName>
</protein>